<feature type="region of interest" description="Disordered" evidence="2">
    <location>
        <begin position="1"/>
        <end position="47"/>
    </location>
</feature>
<dbReference type="InterPro" id="IPR016197">
    <property type="entry name" value="Chromo-like_dom_sf"/>
</dbReference>
<dbReference type="SUPFAM" id="SSF54160">
    <property type="entry name" value="Chromo domain-like"/>
    <property type="match status" value="1"/>
</dbReference>
<sequence length="577" mass="63425">MESIQQAEPANPKKRKRSHHGRTRIEVHLRSKPRDYVSGSGPPLQHISLLPPQDTTAYILERIILPSPGLAADGQPLPRRMTYIVGWHDLPAATMLVPAMDVLEYVSPRELEEWEFKNMEEQMDRAKVDKAEQAAENVSKPKKRRGRPPKHSQIETAVVAVPESDTEALPKKGVMTISTPNKNRMKDFEGLSDEEGSPSRQLQREMSGEFAGLGTDPGFEENDMAPSEMSEDVRAGTTVGPLHEAGLGTWMPNQSRAAGKQILDSLPSTETSTRQSTPKPAAAKPSLKTSKKTLAASSSKNKSRLSAVINGAGQGTLSGSDWTWTPIEESVTNSNSEVETPDPEPEQVMAGLLAEAESVKKQPVKRPEKILSKTPTPAPPPEEQPLEDKEKDNGEPVWEVKRLEDMELYEVEGTGLVRYFKVRWEGDWPPDQNPSWEPEYNLPSKLVRNYLKQGKKRRVGGASPAAKKKDPVKQVSHVAAPARSKKSSLKQTTLSWGVPARQFKSVSEAFAGGEEEAIGMAIDEAAFDDGEEGEELFVVEEESPVKKKRRTAAPSGNGTTSGMGMSIMQSMEADAWF</sequence>
<organism evidence="3 4">
    <name type="scientific">Fusarium albosuccineum</name>
    <dbReference type="NCBI Taxonomy" id="1237068"/>
    <lineage>
        <taxon>Eukaryota</taxon>
        <taxon>Fungi</taxon>
        <taxon>Dikarya</taxon>
        <taxon>Ascomycota</taxon>
        <taxon>Pezizomycotina</taxon>
        <taxon>Sordariomycetes</taxon>
        <taxon>Hypocreomycetidae</taxon>
        <taxon>Hypocreales</taxon>
        <taxon>Nectriaceae</taxon>
        <taxon>Fusarium</taxon>
        <taxon>Fusarium decemcellulare species complex</taxon>
    </lineage>
</organism>
<dbReference type="Proteomes" id="UP000554235">
    <property type="component" value="Unassembled WGS sequence"/>
</dbReference>
<feature type="region of interest" description="Disordered" evidence="2">
    <location>
        <begin position="453"/>
        <end position="491"/>
    </location>
</feature>
<dbReference type="AlphaFoldDB" id="A0A8H4LFW0"/>
<name>A0A8H4LFW0_9HYPO</name>
<feature type="region of interest" description="Disordered" evidence="2">
    <location>
        <begin position="539"/>
        <end position="565"/>
    </location>
</feature>
<evidence type="ECO:0000256" key="1">
    <source>
        <dbReference type="ARBA" id="ARBA00011353"/>
    </source>
</evidence>
<feature type="compositionally biased region" description="Basic and acidic residues" evidence="2">
    <location>
        <begin position="357"/>
        <end position="371"/>
    </location>
</feature>
<dbReference type="OrthoDB" id="3543857at2759"/>
<keyword evidence="4" id="KW-1185">Reference proteome</keyword>
<feature type="compositionally biased region" description="Basic residues" evidence="2">
    <location>
        <begin position="140"/>
        <end position="150"/>
    </location>
</feature>
<evidence type="ECO:0000256" key="2">
    <source>
        <dbReference type="SAM" id="MobiDB-lite"/>
    </source>
</evidence>
<feature type="compositionally biased region" description="Low complexity" evidence="2">
    <location>
        <begin position="555"/>
        <end position="565"/>
    </location>
</feature>
<evidence type="ECO:0000313" key="4">
    <source>
        <dbReference type="Proteomes" id="UP000554235"/>
    </source>
</evidence>
<evidence type="ECO:0000313" key="3">
    <source>
        <dbReference type="EMBL" id="KAF4466918.1"/>
    </source>
</evidence>
<feature type="compositionally biased region" description="Basic and acidic residues" evidence="2">
    <location>
        <begin position="23"/>
        <end position="35"/>
    </location>
</feature>
<feature type="compositionally biased region" description="Low complexity" evidence="2">
    <location>
        <begin position="286"/>
        <end position="300"/>
    </location>
</feature>
<feature type="region of interest" description="Disordered" evidence="2">
    <location>
        <begin position="127"/>
        <end position="156"/>
    </location>
</feature>
<feature type="compositionally biased region" description="Polar residues" evidence="2">
    <location>
        <begin position="267"/>
        <end position="278"/>
    </location>
</feature>
<feature type="region of interest" description="Disordered" evidence="2">
    <location>
        <begin position="267"/>
        <end position="303"/>
    </location>
</feature>
<gene>
    <name evidence="3" type="ORF">FALBO_6218</name>
</gene>
<feature type="compositionally biased region" description="Basic and acidic residues" evidence="2">
    <location>
        <begin position="386"/>
        <end position="396"/>
    </location>
</feature>
<proteinExistence type="predicted"/>
<accession>A0A8H4LFW0</accession>
<dbReference type="EMBL" id="JAADYS010000808">
    <property type="protein sequence ID" value="KAF4466918.1"/>
    <property type="molecule type" value="Genomic_DNA"/>
</dbReference>
<feature type="region of interest" description="Disordered" evidence="2">
    <location>
        <begin position="177"/>
        <end position="251"/>
    </location>
</feature>
<comment type="subunit">
    <text evidence="1">Component of the NuA4 histone acetyltransferase complex.</text>
</comment>
<feature type="compositionally biased region" description="Basic residues" evidence="2">
    <location>
        <begin position="12"/>
        <end position="22"/>
    </location>
</feature>
<protein>
    <recommendedName>
        <fullName evidence="5">Chromo domain-containing protein</fullName>
    </recommendedName>
</protein>
<evidence type="ECO:0008006" key="5">
    <source>
        <dbReference type="Google" id="ProtNLM"/>
    </source>
</evidence>
<dbReference type="CDD" id="cd00024">
    <property type="entry name" value="CD_CSD"/>
    <property type="match status" value="1"/>
</dbReference>
<comment type="caution">
    <text evidence="3">The sequence shown here is derived from an EMBL/GenBank/DDBJ whole genome shotgun (WGS) entry which is preliminary data.</text>
</comment>
<feature type="region of interest" description="Disordered" evidence="2">
    <location>
        <begin position="356"/>
        <end position="396"/>
    </location>
</feature>
<reference evidence="3 4" key="1">
    <citation type="submission" date="2020-01" db="EMBL/GenBank/DDBJ databases">
        <title>Identification and distribution of gene clusters putatively required for synthesis of sphingolipid metabolism inhibitors in phylogenetically diverse species of the filamentous fungus Fusarium.</title>
        <authorList>
            <person name="Kim H.-S."/>
            <person name="Busman M."/>
            <person name="Brown D.W."/>
            <person name="Divon H."/>
            <person name="Uhlig S."/>
            <person name="Proctor R.H."/>
        </authorList>
    </citation>
    <scope>NUCLEOTIDE SEQUENCE [LARGE SCALE GENOMIC DNA]</scope>
    <source>
        <strain evidence="3 4">NRRL 20459</strain>
    </source>
</reference>
<dbReference type="Gene3D" id="2.40.50.40">
    <property type="match status" value="1"/>
</dbReference>